<dbReference type="RefSeq" id="WP_071861594.1">
    <property type="nucleotide sequence ID" value="NZ_CAURXW010000018.1"/>
</dbReference>
<name>A0A1L8SWT9_9ENTE</name>
<dbReference type="STRING" id="319970.RV00_GL001711"/>
<dbReference type="Proteomes" id="UP000183700">
    <property type="component" value="Unassembled WGS sequence"/>
</dbReference>
<organism evidence="2 3">
    <name type="scientific">Enterococcus devriesei</name>
    <dbReference type="NCBI Taxonomy" id="319970"/>
    <lineage>
        <taxon>Bacteria</taxon>
        <taxon>Bacillati</taxon>
        <taxon>Bacillota</taxon>
        <taxon>Bacilli</taxon>
        <taxon>Lactobacillales</taxon>
        <taxon>Enterococcaceae</taxon>
        <taxon>Enterococcus</taxon>
    </lineage>
</organism>
<proteinExistence type="predicted"/>
<dbReference type="AlphaFoldDB" id="A0A1L8SWT9"/>
<keyword evidence="3" id="KW-1185">Reference proteome</keyword>
<dbReference type="Gene3D" id="1.10.10.10">
    <property type="entry name" value="Winged helix-like DNA-binding domain superfamily/Winged helix DNA-binding domain"/>
    <property type="match status" value="1"/>
</dbReference>
<reference evidence="2 3" key="1">
    <citation type="submission" date="2014-12" db="EMBL/GenBank/DDBJ databases">
        <title>Draft genome sequences of 29 type strains of Enterococci.</title>
        <authorList>
            <person name="Zhong Z."/>
            <person name="Sun Z."/>
            <person name="Liu W."/>
            <person name="Zhang W."/>
            <person name="Zhang H."/>
        </authorList>
    </citation>
    <scope>NUCLEOTIDE SEQUENCE [LARGE SCALE GENOMIC DNA]</scope>
    <source>
        <strain evidence="2 3">DSM 22802</strain>
    </source>
</reference>
<sequence>MLSEMAFVVLDKPAKNKLQIMEFLFTEALESVSLAFLCEKFSYTYPTIQTLCNELQQDFHKMDFLDFRVSKGKISWCSKNYPYRAYQQFLIQQSIPYRWLKTTLLHPKKTIDDFCYESFVSRTTLTRRMKPLTDFLARFDIRLNLSKMQLQSLNEASIRVFYAYYFWLGSFGEELATYDELARKENNLLENSPLSNLNFIHPKETLLFFTISRLRADAGFYLRETPFKELIFPEAITALSAYTASFITDPIQKNRHIDFLGYMIYYYPYFVDESDERLPFIYDYFHMLSDKNDELAGLVYELLSYIEEKNLLCPLSQPETRLLKINFFKTFLNYSIFKEVPFPSIELSLDNDFSELGEIVCLSDVIESFLKKVNRRKDFDWLKSQRKNMAYTLATTILPFYSPQQLPVSLNVTVVPTPDYLAMKEIREYLENLKFVNYAPFSTDLREIDLCIASSEKLVADFSGLPSFIIPFEHPNFYKRRLFDQLLTLHNKKKFG</sequence>
<dbReference type="OrthoDB" id="2172257at2"/>
<dbReference type="Pfam" id="PF05043">
    <property type="entry name" value="Mga"/>
    <property type="match status" value="1"/>
</dbReference>
<comment type="caution">
    <text evidence="2">The sequence shown here is derived from an EMBL/GenBank/DDBJ whole genome shotgun (WGS) entry which is preliminary data.</text>
</comment>
<evidence type="ECO:0000313" key="3">
    <source>
        <dbReference type="Proteomes" id="UP000183700"/>
    </source>
</evidence>
<dbReference type="InterPro" id="IPR036388">
    <property type="entry name" value="WH-like_DNA-bd_sf"/>
</dbReference>
<evidence type="ECO:0000259" key="1">
    <source>
        <dbReference type="Pfam" id="PF05043"/>
    </source>
</evidence>
<evidence type="ECO:0000313" key="2">
    <source>
        <dbReference type="EMBL" id="OJG36352.1"/>
    </source>
</evidence>
<dbReference type="EMBL" id="JXKM01000003">
    <property type="protein sequence ID" value="OJG36352.1"/>
    <property type="molecule type" value="Genomic_DNA"/>
</dbReference>
<accession>A0A1L8SWT9</accession>
<protein>
    <recommendedName>
        <fullName evidence="1">Mga helix-turn-helix domain-containing protein</fullName>
    </recommendedName>
</protein>
<feature type="domain" description="Mga helix-turn-helix" evidence="1">
    <location>
        <begin position="88"/>
        <end position="166"/>
    </location>
</feature>
<dbReference type="InterPro" id="IPR007737">
    <property type="entry name" value="Mga_HTH"/>
</dbReference>
<gene>
    <name evidence="2" type="ORF">RV00_GL001711</name>
</gene>